<comment type="subcellular location">
    <subcellularLocation>
        <location evidence="1 5">Nucleus</location>
    </subcellularLocation>
</comment>
<keyword evidence="3 5" id="KW-0371">Homeobox</keyword>
<evidence type="ECO:0000256" key="7">
    <source>
        <dbReference type="SAM" id="MobiDB-lite"/>
    </source>
</evidence>
<dbReference type="GO" id="GO:0005634">
    <property type="term" value="C:nucleus"/>
    <property type="evidence" value="ECO:0007669"/>
    <property type="project" value="UniProtKB-SubCell"/>
</dbReference>
<dbReference type="InterPro" id="IPR001356">
    <property type="entry name" value="HD"/>
</dbReference>
<dbReference type="Pfam" id="PF05920">
    <property type="entry name" value="Homeobox_KN"/>
    <property type="match status" value="1"/>
</dbReference>
<name>A0A922F160_CARIL</name>
<evidence type="ECO:0000256" key="1">
    <source>
        <dbReference type="ARBA" id="ARBA00004123"/>
    </source>
</evidence>
<evidence type="ECO:0000313" key="11">
    <source>
        <dbReference type="Proteomes" id="UP000811246"/>
    </source>
</evidence>
<dbReference type="InterPro" id="IPR005540">
    <property type="entry name" value="KNOX1"/>
</dbReference>
<dbReference type="AlphaFoldDB" id="A0A922F160"/>
<dbReference type="InterPro" id="IPR005539">
    <property type="entry name" value="ELK_dom"/>
</dbReference>
<dbReference type="PROSITE" id="PS50071">
    <property type="entry name" value="HOMEOBOX_2"/>
    <property type="match status" value="1"/>
</dbReference>
<evidence type="ECO:0000256" key="5">
    <source>
        <dbReference type="PROSITE-ProRule" id="PRU00108"/>
    </source>
</evidence>
<dbReference type="Pfam" id="PF03791">
    <property type="entry name" value="KNOX2"/>
    <property type="match status" value="1"/>
</dbReference>
<dbReference type="CDD" id="cd00086">
    <property type="entry name" value="homeodomain"/>
    <property type="match status" value="1"/>
</dbReference>
<feature type="domain" description="ELK" evidence="9">
    <location>
        <begin position="172"/>
        <end position="192"/>
    </location>
</feature>
<dbReference type="SMART" id="SM01255">
    <property type="entry name" value="KNOX1"/>
    <property type="match status" value="1"/>
</dbReference>
<dbReference type="PROSITE" id="PS00027">
    <property type="entry name" value="HOMEOBOX_1"/>
    <property type="match status" value="1"/>
</dbReference>
<sequence>MDDFYGLNSAVDYSDNYKTLMSPENLILPSADYYQSLFSSASAVRDNRIPLFGSDELLSAASAVSEAASITPEIQLQEDMSSMIKAKIASHPFYPRLLQAYIDCQKETYCDMLVKYKSDLSRPFDEATTFLNKIEMQLSNLCTDEGAVSSDEDLSGGEMEVQDAKPRGEDRDLKDRLLRKFGSHIGTLKLEFSKKKKKGKLPREARQTLLEWWNVHCKWPYPTEADKIALAESTGLDQKQINNWFINQRKRHWKPSENMQFAVMDNLSGQLFADD</sequence>
<dbReference type="Proteomes" id="UP000811246">
    <property type="component" value="Chromosome 5"/>
</dbReference>
<keyword evidence="4 5" id="KW-0539">Nucleus</keyword>
<evidence type="ECO:0008006" key="12">
    <source>
        <dbReference type="Google" id="ProtNLM"/>
    </source>
</evidence>
<dbReference type="SMART" id="SM01256">
    <property type="entry name" value="KNOX2"/>
    <property type="match status" value="1"/>
</dbReference>
<proteinExistence type="inferred from homology"/>
<dbReference type="InterPro" id="IPR005541">
    <property type="entry name" value="KNOX2"/>
</dbReference>
<feature type="domain" description="Homeobox" evidence="8">
    <location>
        <begin position="192"/>
        <end position="255"/>
    </location>
</feature>
<feature type="DNA-binding region" description="Homeobox; TALE-type" evidence="5">
    <location>
        <begin position="193"/>
        <end position="256"/>
    </location>
</feature>
<feature type="region of interest" description="Disordered" evidence="7">
    <location>
        <begin position="147"/>
        <end position="169"/>
    </location>
</feature>
<dbReference type="EMBL" id="CM031829">
    <property type="protein sequence ID" value="KAG6713998.1"/>
    <property type="molecule type" value="Genomic_DNA"/>
</dbReference>
<evidence type="ECO:0000256" key="3">
    <source>
        <dbReference type="ARBA" id="ARBA00023155"/>
    </source>
</evidence>
<evidence type="ECO:0000259" key="8">
    <source>
        <dbReference type="PROSITE" id="PS50071"/>
    </source>
</evidence>
<dbReference type="Pfam" id="PF03789">
    <property type="entry name" value="ELK"/>
    <property type="match status" value="1"/>
</dbReference>
<reference evidence="10" key="1">
    <citation type="submission" date="2021-01" db="EMBL/GenBank/DDBJ databases">
        <authorList>
            <person name="Lovell J.T."/>
            <person name="Bentley N."/>
            <person name="Bhattarai G."/>
            <person name="Jenkins J.W."/>
            <person name="Sreedasyam A."/>
            <person name="Alarcon Y."/>
            <person name="Bock C."/>
            <person name="Boston L."/>
            <person name="Carlson J."/>
            <person name="Cervantes K."/>
            <person name="Clermont K."/>
            <person name="Krom N."/>
            <person name="Kubenka K."/>
            <person name="Mamidi S."/>
            <person name="Mattison C."/>
            <person name="Monteros M."/>
            <person name="Pisani C."/>
            <person name="Plott C."/>
            <person name="Rajasekar S."/>
            <person name="Rhein H.S."/>
            <person name="Rohla C."/>
            <person name="Song M."/>
            <person name="Hilaire R.S."/>
            <person name="Shu S."/>
            <person name="Wells L."/>
            <person name="Wang X."/>
            <person name="Webber J."/>
            <person name="Heerema R.J."/>
            <person name="Klein P."/>
            <person name="Conner P."/>
            <person name="Grauke L."/>
            <person name="Grimwood J."/>
            <person name="Schmutz J."/>
            <person name="Randall J.J."/>
        </authorList>
    </citation>
    <scope>NUCLEOTIDE SEQUENCE</scope>
    <source>
        <tissue evidence="10">Leaf</tissue>
    </source>
</reference>
<dbReference type="InterPro" id="IPR017970">
    <property type="entry name" value="Homeobox_CS"/>
</dbReference>
<comment type="similarity">
    <text evidence="6">Belongs to the TALE/KNOX homeobox family.</text>
</comment>
<dbReference type="GO" id="GO:0003677">
    <property type="term" value="F:DNA binding"/>
    <property type="evidence" value="ECO:0007669"/>
    <property type="project" value="UniProtKB-UniRule"/>
</dbReference>
<dbReference type="Pfam" id="PF03790">
    <property type="entry name" value="KNOX1"/>
    <property type="match status" value="1"/>
</dbReference>
<keyword evidence="2 5" id="KW-0238">DNA-binding</keyword>
<evidence type="ECO:0000256" key="6">
    <source>
        <dbReference type="PROSITE-ProRule" id="PRU00559"/>
    </source>
</evidence>
<dbReference type="PROSITE" id="PS51213">
    <property type="entry name" value="ELK"/>
    <property type="match status" value="1"/>
</dbReference>
<evidence type="ECO:0000313" key="10">
    <source>
        <dbReference type="EMBL" id="KAG6713998.1"/>
    </source>
</evidence>
<gene>
    <name evidence="10" type="ORF">I3842_05G181600</name>
</gene>
<dbReference type="FunFam" id="1.10.10.60:FF:000076">
    <property type="entry name" value="Homeobox protein knotted-1-like 2"/>
    <property type="match status" value="1"/>
</dbReference>
<protein>
    <recommendedName>
        <fullName evidence="12">Homeobox protein knotted-1-like 6</fullName>
    </recommendedName>
</protein>
<evidence type="ECO:0000259" key="9">
    <source>
        <dbReference type="PROSITE" id="PS51213"/>
    </source>
</evidence>
<accession>A0A922F160</accession>
<evidence type="ECO:0000256" key="4">
    <source>
        <dbReference type="ARBA" id="ARBA00023242"/>
    </source>
</evidence>
<dbReference type="GO" id="GO:0009888">
    <property type="term" value="P:tissue development"/>
    <property type="evidence" value="ECO:0007669"/>
    <property type="project" value="UniProtKB-ARBA"/>
</dbReference>
<dbReference type="PANTHER" id="PTHR11850">
    <property type="entry name" value="HOMEOBOX PROTEIN TRANSCRIPTION FACTORS"/>
    <property type="match status" value="1"/>
</dbReference>
<dbReference type="SMART" id="SM01188">
    <property type="entry name" value="ELK"/>
    <property type="match status" value="1"/>
</dbReference>
<dbReference type="InterPro" id="IPR008422">
    <property type="entry name" value="KN_HD"/>
</dbReference>
<dbReference type="SMART" id="SM00389">
    <property type="entry name" value="HOX"/>
    <property type="match status" value="1"/>
</dbReference>
<dbReference type="GO" id="GO:0000981">
    <property type="term" value="F:DNA-binding transcription factor activity, RNA polymerase II-specific"/>
    <property type="evidence" value="ECO:0007669"/>
    <property type="project" value="InterPro"/>
</dbReference>
<dbReference type="InterPro" id="IPR050224">
    <property type="entry name" value="TALE_homeobox"/>
</dbReference>
<organism evidence="10 11">
    <name type="scientific">Carya illinoinensis</name>
    <name type="common">Pecan</name>
    <dbReference type="NCBI Taxonomy" id="32201"/>
    <lineage>
        <taxon>Eukaryota</taxon>
        <taxon>Viridiplantae</taxon>
        <taxon>Streptophyta</taxon>
        <taxon>Embryophyta</taxon>
        <taxon>Tracheophyta</taxon>
        <taxon>Spermatophyta</taxon>
        <taxon>Magnoliopsida</taxon>
        <taxon>eudicotyledons</taxon>
        <taxon>Gunneridae</taxon>
        <taxon>Pentapetalae</taxon>
        <taxon>rosids</taxon>
        <taxon>fabids</taxon>
        <taxon>Fagales</taxon>
        <taxon>Juglandaceae</taxon>
        <taxon>Carya</taxon>
    </lineage>
</organism>
<comment type="caution">
    <text evidence="10">The sequence shown here is derived from an EMBL/GenBank/DDBJ whole genome shotgun (WGS) entry which is preliminary data.</text>
</comment>
<evidence type="ECO:0000256" key="2">
    <source>
        <dbReference type="ARBA" id="ARBA00023125"/>
    </source>
</evidence>